<name>A0A9D1DUZ1_9FIRM</name>
<evidence type="ECO:0000259" key="2">
    <source>
        <dbReference type="Pfam" id="PF13635"/>
    </source>
</evidence>
<gene>
    <name evidence="3" type="ORF">IAB38_05365</name>
</gene>
<evidence type="ECO:0000313" key="3">
    <source>
        <dbReference type="EMBL" id="HIR59462.1"/>
    </source>
</evidence>
<evidence type="ECO:0000259" key="1">
    <source>
        <dbReference type="Pfam" id="PF13173"/>
    </source>
</evidence>
<evidence type="ECO:0000313" key="4">
    <source>
        <dbReference type="Proteomes" id="UP000824232"/>
    </source>
</evidence>
<dbReference type="SUPFAM" id="SSF52540">
    <property type="entry name" value="P-loop containing nucleoside triphosphate hydrolases"/>
    <property type="match status" value="1"/>
</dbReference>
<dbReference type="Pfam" id="PF13635">
    <property type="entry name" value="DUF4143"/>
    <property type="match status" value="1"/>
</dbReference>
<dbReference type="InterPro" id="IPR027417">
    <property type="entry name" value="P-loop_NTPase"/>
</dbReference>
<dbReference type="PANTHER" id="PTHR43566">
    <property type="entry name" value="CONSERVED PROTEIN"/>
    <property type="match status" value="1"/>
</dbReference>
<dbReference type="InterPro" id="IPR025420">
    <property type="entry name" value="DUF4143"/>
</dbReference>
<reference evidence="3" key="2">
    <citation type="journal article" date="2021" name="PeerJ">
        <title>Extensive microbial diversity within the chicken gut microbiome revealed by metagenomics and culture.</title>
        <authorList>
            <person name="Gilroy R."/>
            <person name="Ravi A."/>
            <person name="Getino M."/>
            <person name="Pursley I."/>
            <person name="Horton D.L."/>
            <person name="Alikhan N.F."/>
            <person name="Baker D."/>
            <person name="Gharbi K."/>
            <person name="Hall N."/>
            <person name="Watson M."/>
            <person name="Adriaenssens E.M."/>
            <person name="Foster-Nyarko E."/>
            <person name="Jarju S."/>
            <person name="Secka A."/>
            <person name="Antonio M."/>
            <person name="Oren A."/>
            <person name="Chaudhuri R.R."/>
            <person name="La Ragione R."/>
            <person name="Hildebrand F."/>
            <person name="Pallen M.J."/>
        </authorList>
    </citation>
    <scope>NUCLEOTIDE SEQUENCE</scope>
    <source>
        <strain evidence="3">CHK184-20233</strain>
    </source>
</reference>
<feature type="domain" description="AAA" evidence="1">
    <location>
        <begin position="17"/>
        <end position="134"/>
    </location>
</feature>
<comment type="caution">
    <text evidence="3">The sequence shown here is derived from an EMBL/GenBank/DDBJ whole genome shotgun (WGS) entry which is preliminary data.</text>
</comment>
<dbReference type="Gene3D" id="3.40.1350.10">
    <property type="match status" value="1"/>
</dbReference>
<protein>
    <submittedName>
        <fullName evidence="3">ATP-binding protein</fullName>
    </submittedName>
</protein>
<dbReference type="AlphaFoldDB" id="A0A9D1DUZ1"/>
<reference evidence="3" key="1">
    <citation type="submission" date="2020-10" db="EMBL/GenBank/DDBJ databases">
        <authorList>
            <person name="Gilroy R."/>
        </authorList>
    </citation>
    <scope>NUCLEOTIDE SEQUENCE</scope>
    <source>
        <strain evidence="3">CHK184-20233</strain>
    </source>
</reference>
<proteinExistence type="predicted"/>
<keyword evidence="3" id="KW-0547">Nucleotide-binding</keyword>
<dbReference type="GO" id="GO:0005524">
    <property type="term" value="F:ATP binding"/>
    <property type="evidence" value="ECO:0007669"/>
    <property type="project" value="UniProtKB-KW"/>
</dbReference>
<dbReference type="PANTHER" id="PTHR43566:SF2">
    <property type="entry name" value="DUF4143 DOMAIN-CONTAINING PROTEIN"/>
    <property type="match status" value="1"/>
</dbReference>
<feature type="domain" description="DUF4143" evidence="2">
    <location>
        <begin position="196"/>
        <end position="353"/>
    </location>
</feature>
<dbReference type="GO" id="GO:0003676">
    <property type="term" value="F:nucleic acid binding"/>
    <property type="evidence" value="ECO:0007669"/>
    <property type="project" value="InterPro"/>
</dbReference>
<organism evidence="3 4">
    <name type="scientific">Candidatus Onthousia excrementipullorum</name>
    <dbReference type="NCBI Taxonomy" id="2840884"/>
    <lineage>
        <taxon>Bacteria</taxon>
        <taxon>Bacillati</taxon>
        <taxon>Bacillota</taxon>
        <taxon>Bacilli</taxon>
        <taxon>Candidatus Onthousia</taxon>
    </lineage>
</organism>
<dbReference type="Proteomes" id="UP000824232">
    <property type="component" value="Unassembled WGS sequence"/>
</dbReference>
<accession>A0A9D1DUZ1</accession>
<sequence length="410" mass="47238">MYPREAKEIIKNISKTFKVLLVTGPRQVGKTTLLLSLKPDNMEYITLDDEVLREQAKSDPKLFLEEHPAPLLIDEVQYAPNLFSYIKINVDRENKKGMYWLTGSQQFHLMKNVSESLAGRVGIINLNSFMYSEIVKNERKELFDPAKLDEYKTMPKIDVNKLYEIIFKGGMPTLYMEKDLSRDIYFSSYLETYISRDVKELTEIGNELSFRKFIVSVASRTGEQLNYTALANDALISVPTAVRWMSILVTSGLVYLLEPYMNSKLKRITHLPKIVFMDTGLAAYLAGYTSARELQLGSSSGHYLETFIVSEIIKAYNARGITPNLYYYRDKEKNEIDLIFYKNNKLYPLEIKKTAIPKKEMIKNFSKLEKTKKEIGTGGIICFYDTLTKLDENNYIIPVSNVINYSESQD</sequence>
<keyword evidence="3" id="KW-0067">ATP-binding</keyword>
<dbReference type="InterPro" id="IPR011856">
    <property type="entry name" value="tRNA_endonuc-like_dom_sf"/>
</dbReference>
<dbReference type="InterPro" id="IPR041682">
    <property type="entry name" value="AAA_14"/>
</dbReference>
<dbReference type="InterPro" id="IPR011335">
    <property type="entry name" value="Restrct_endonuc-II-like"/>
</dbReference>
<dbReference type="EMBL" id="DVHC01000055">
    <property type="protein sequence ID" value="HIR59462.1"/>
    <property type="molecule type" value="Genomic_DNA"/>
</dbReference>
<dbReference type="SUPFAM" id="SSF52980">
    <property type="entry name" value="Restriction endonuclease-like"/>
    <property type="match status" value="1"/>
</dbReference>
<dbReference type="Pfam" id="PF13173">
    <property type="entry name" value="AAA_14"/>
    <property type="match status" value="1"/>
</dbReference>